<feature type="transmembrane region" description="Helical" evidence="7">
    <location>
        <begin position="12"/>
        <end position="32"/>
    </location>
</feature>
<dbReference type="PATRIC" id="fig|999408.3.peg.170"/>
<sequence length="280" mass="30654">MGSHKGKKMLSGFAFAAALIVILIFILFPIYWCLATSFKPSAEITSKTVTYWPAAFTLKNYAEAWTKSGFSTYFKNSLSISVFGVMFIVLISVLTGYALSRFKFKGKNAFMLLLLCTQFIPGAMLITPIFIIFKNLGMLNSLFALVLVNTTFHFPFNSILMRGFIGGIDYTIEEAAQIDGCSRLGAIWHVLLPVLKPGIATIAAYGFISCWNEFLFSFMFISKQNKLTLPVGLKNLVGEFSINYGQLAAGAVIAVVPTLILFSYVQKNLVGGLSSGAVKG</sequence>
<dbReference type="SUPFAM" id="SSF161098">
    <property type="entry name" value="MetI-like"/>
    <property type="match status" value="1"/>
</dbReference>
<dbReference type="InterPro" id="IPR050901">
    <property type="entry name" value="BP-dep_ABC_trans_perm"/>
</dbReference>
<dbReference type="GO" id="GO:0005886">
    <property type="term" value="C:plasma membrane"/>
    <property type="evidence" value="ECO:0007669"/>
    <property type="project" value="UniProtKB-SubCell"/>
</dbReference>
<accession>A0A0E2HVG7</accession>
<keyword evidence="5 7" id="KW-1133">Transmembrane helix</keyword>
<feature type="domain" description="ABC transmembrane type-1" evidence="8">
    <location>
        <begin position="74"/>
        <end position="265"/>
    </location>
</feature>
<dbReference type="RefSeq" id="WP_002593189.1">
    <property type="nucleotide sequence ID" value="NZ_KB850976.1"/>
</dbReference>
<reference evidence="9 10" key="1">
    <citation type="submission" date="2013-01" db="EMBL/GenBank/DDBJ databases">
        <title>The Genome Sequence of Clostridium clostridioforme 90A8.</title>
        <authorList>
            <consortium name="The Broad Institute Genome Sequencing Platform"/>
            <person name="Earl A."/>
            <person name="Ward D."/>
            <person name="Feldgarden M."/>
            <person name="Gevers D."/>
            <person name="Courvalin P."/>
            <person name="Lambert T."/>
            <person name="Walker B."/>
            <person name="Young S.K."/>
            <person name="Zeng Q."/>
            <person name="Gargeya S."/>
            <person name="Fitzgerald M."/>
            <person name="Haas B."/>
            <person name="Abouelleil A."/>
            <person name="Alvarado L."/>
            <person name="Arachchi H.M."/>
            <person name="Berlin A.M."/>
            <person name="Chapman S.B."/>
            <person name="Dewar J."/>
            <person name="Goldberg J."/>
            <person name="Griggs A."/>
            <person name="Gujja S."/>
            <person name="Hansen M."/>
            <person name="Howarth C."/>
            <person name="Imamovic A."/>
            <person name="Larimer J."/>
            <person name="McCowan C."/>
            <person name="Murphy C."/>
            <person name="Neiman D."/>
            <person name="Pearson M."/>
            <person name="Priest M."/>
            <person name="Roberts A."/>
            <person name="Saif S."/>
            <person name="Shea T."/>
            <person name="Sisk P."/>
            <person name="Sykes S."/>
            <person name="Wortman J."/>
            <person name="Nusbaum C."/>
            <person name="Birren B."/>
        </authorList>
    </citation>
    <scope>NUCLEOTIDE SEQUENCE [LARGE SCALE GENOMIC DNA]</scope>
    <source>
        <strain evidence="9 10">90A8</strain>
    </source>
</reference>
<name>A0A0E2HVG7_9FIRM</name>
<dbReference type="Proteomes" id="UP000013085">
    <property type="component" value="Unassembled WGS sequence"/>
</dbReference>
<keyword evidence="6 7" id="KW-0472">Membrane</keyword>
<keyword evidence="2 7" id="KW-0813">Transport</keyword>
<keyword evidence="3" id="KW-1003">Cell membrane</keyword>
<dbReference type="HOGENOM" id="CLU_016047_1_2_9"/>
<feature type="transmembrane region" description="Helical" evidence="7">
    <location>
        <begin position="139"/>
        <end position="156"/>
    </location>
</feature>
<dbReference type="AlphaFoldDB" id="A0A0E2HVG7"/>
<feature type="transmembrane region" description="Helical" evidence="7">
    <location>
        <begin position="111"/>
        <end position="133"/>
    </location>
</feature>
<comment type="similarity">
    <text evidence="7">Belongs to the binding-protein-dependent transport system permease family.</text>
</comment>
<evidence type="ECO:0000256" key="6">
    <source>
        <dbReference type="ARBA" id="ARBA00023136"/>
    </source>
</evidence>
<dbReference type="InterPro" id="IPR000515">
    <property type="entry name" value="MetI-like"/>
</dbReference>
<dbReference type="PANTHER" id="PTHR32243">
    <property type="entry name" value="MALTOSE TRANSPORT SYSTEM PERMEASE-RELATED"/>
    <property type="match status" value="1"/>
</dbReference>
<comment type="subcellular location">
    <subcellularLocation>
        <location evidence="1 7">Cell membrane</location>
        <topology evidence="1 7">Multi-pass membrane protein</topology>
    </subcellularLocation>
</comment>
<evidence type="ECO:0000256" key="2">
    <source>
        <dbReference type="ARBA" id="ARBA00022448"/>
    </source>
</evidence>
<evidence type="ECO:0000256" key="5">
    <source>
        <dbReference type="ARBA" id="ARBA00022989"/>
    </source>
</evidence>
<dbReference type="PROSITE" id="PS50928">
    <property type="entry name" value="ABC_TM1"/>
    <property type="match status" value="1"/>
</dbReference>
<dbReference type="Gene3D" id="1.10.3720.10">
    <property type="entry name" value="MetI-like"/>
    <property type="match status" value="1"/>
</dbReference>
<comment type="caution">
    <text evidence="9">The sequence shown here is derived from an EMBL/GenBank/DDBJ whole genome shotgun (WGS) entry which is preliminary data.</text>
</comment>
<dbReference type="Pfam" id="PF00528">
    <property type="entry name" value="BPD_transp_1"/>
    <property type="match status" value="1"/>
</dbReference>
<organism evidence="9 10">
    <name type="scientific">[Clostridium] clostridioforme 90A8</name>
    <dbReference type="NCBI Taxonomy" id="999408"/>
    <lineage>
        <taxon>Bacteria</taxon>
        <taxon>Bacillati</taxon>
        <taxon>Bacillota</taxon>
        <taxon>Clostridia</taxon>
        <taxon>Lachnospirales</taxon>
        <taxon>Lachnospiraceae</taxon>
        <taxon>Enterocloster</taxon>
    </lineage>
</organism>
<feature type="transmembrane region" description="Helical" evidence="7">
    <location>
        <begin position="78"/>
        <end position="99"/>
    </location>
</feature>
<evidence type="ECO:0000259" key="8">
    <source>
        <dbReference type="PROSITE" id="PS50928"/>
    </source>
</evidence>
<protein>
    <recommendedName>
        <fullName evidence="8">ABC transmembrane type-1 domain-containing protein</fullName>
    </recommendedName>
</protein>
<dbReference type="InterPro" id="IPR035906">
    <property type="entry name" value="MetI-like_sf"/>
</dbReference>
<dbReference type="EMBL" id="AGYR01000001">
    <property type="protein sequence ID" value="ENZ20226.1"/>
    <property type="molecule type" value="Genomic_DNA"/>
</dbReference>
<evidence type="ECO:0000256" key="7">
    <source>
        <dbReference type="RuleBase" id="RU363032"/>
    </source>
</evidence>
<gene>
    <name evidence="9" type="ORF">HMPREF1090_00155</name>
</gene>
<keyword evidence="4 7" id="KW-0812">Transmembrane</keyword>
<dbReference type="GO" id="GO:0055085">
    <property type="term" value="P:transmembrane transport"/>
    <property type="evidence" value="ECO:0007669"/>
    <property type="project" value="InterPro"/>
</dbReference>
<evidence type="ECO:0000313" key="10">
    <source>
        <dbReference type="Proteomes" id="UP000013085"/>
    </source>
</evidence>
<dbReference type="CDD" id="cd06261">
    <property type="entry name" value="TM_PBP2"/>
    <property type="match status" value="1"/>
</dbReference>
<evidence type="ECO:0000256" key="3">
    <source>
        <dbReference type="ARBA" id="ARBA00022475"/>
    </source>
</evidence>
<feature type="transmembrane region" description="Helical" evidence="7">
    <location>
        <begin position="242"/>
        <end position="265"/>
    </location>
</feature>
<evidence type="ECO:0000256" key="4">
    <source>
        <dbReference type="ARBA" id="ARBA00022692"/>
    </source>
</evidence>
<dbReference type="PANTHER" id="PTHR32243:SF18">
    <property type="entry name" value="INNER MEMBRANE ABC TRANSPORTER PERMEASE PROTEIN YCJP"/>
    <property type="match status" value="1"/>
</dbReference>
<proteinExistence type="inferred from homology"/>
<evidence type="ECO:0000313" key="9">
    <source>
        <dbReference type="EMBL" id="ENZ20226.1"/>
    </source>
</evidence>
<evidence type="ECO:0000256" key="1">
    <source>
        <dbReference type="ARBA" id="ARBA00004651"/>
    </source>
</evidence>